<dbReference type="PANTHER" id="PTHR19211:SF6">
    <property type="entry name" value="BLL7188 PROTEIN"/>
    <property type="match status" value="1"/>
</dbReference>
<feature type="region of interest" description="Disordered" evidence="4">
    <location>
        <begin position="242"/>
        <end position="270"/>
    </location>
</feature>
<feature type="compositionally biased region" description="Basic and acidic residues" evidence="4">
    <location>
        <begin position="253"/>
        <end position="270"/>
    </location>
</feature>
<dbReference type="Gene3D" id="3.40.50.300">
    <property type="entry name" value="P-loop containing nucleotide triphosphate hydrolases"/>
    <property type="match status" value="2"/>
</dbReference>
<evidence type="ECO:0000256" key="2">
    <source>
        <dbReference type="ARBA" id="ARBA00022741"/>
    </source>
</evidence>
<dbReference type="PROSITE" id="PS00211">
    <property type="entry name" value="ABC_TRANSPORTER_1"/>
    <property type="match status" value="1"/>
</dbReference>
<sequence length="533" mass="56689">MSALLTIDRLSAAAPDGTLLFTELTLSLGRETVGLVGRNGSGKSTLLAILAGEREPTAGIATRTARIAMLRQVQPHHGSVAEALGIAEDLARLRRLDAGQGSVEDAGLADWTLEQRLEDAFASVKLSGIVPDRSVGSLSGGERTRLGLAAMLLGEPEVLLMDEPTNNLDADGREAIGELLAGWPGGALVASHDRALLEGMDRIVQLSPVGVFSFGGGWSAFVEARDAERERARDELDRAARNLKQQSRAVQRQAEKKARRDKAGRAKAAKGDMPRILLGARAERAENTGARDQHLAERLLEDAGAAVEDARKQVEIVTPIRIELPSAGVPANRRLLRFDAVTLEHGGERLFGPLSFSITGPERVVVSGANGSGKSSLLRIATGDLEPSTGTVERAEGALAMLDQHVGILDPARDLVANMRARHPAMTAREAHEVLARFAFRNRDALRPAATLSGGEKLRAGLALVTGGPVPPQLLVLDEPTNHLDIEAVEMLEQALASYDGALLLVSHDRRFLEAVGCDREFALPLAIPAPAP</sequence>
<evidence type="ECO:0000256" key="4">
    <source>
        <dbReference type="SAM" id="MobiDB-lite"/>
    </source>
</evidence>
<evidence type="ECO:0000256" key="3">
    <source>
        <dbReference type="ARBA" id="ARBA00022840"/>
    </source>
</evidence>
<keyword evidence="3 6" id="KW-0067">ATP-binding</keyword>
<protein>
    <submittedName>
        <fullName evidence="6">ABC-F family ATP-binding cassette domain-containing protein</fullName>
    </submittedName>
</protein>
<keyword evidence="1" id="KW-0677">Repeat</keyword>
<keyword evidence="2" id="KW-0547">Nucleotide-binding</keyword>
<keyword evidence="7" id="KW-1185">Reference proteome</keyword>
<dbReference type="Proteomes" id="UP000293623">
    <property type="component" value="Unassembled WGS sequence"/>
</dbReference>
<dbReference type="CDD" id="cd03221">
    <property type="entry name" value="ABCF_EF-3"/>
    <property type="match status" value="2"/>
</dbReference>
<evidence type="ECO:0000313" key="7">
    <source>
        <dbReference type="Proteomes" id="UP000293623"/>
    </source>
</evidence>
<evidence type="ECO:0000256" key="1">
    <source>
        <dbReference type="ARBA" id="ARBA00022737"/>
    </source>
</evidence>
<accession>A0A4Q2KI12</accession>
<dbReference type="InterPro" id="IPR027417">
    <property type="entry name" value="P-loop_NTPase"/>
</dbReference>
<reference evidence="6 7" key="1">
    <citation type="submission" date="2019-01" db="EMBL/GenBank/DDBJ databases">
        <title>Altererythrobacter rhizovicinus sp. nov., isolated from the rhizosphere soil of Haloxylon ammodendron.</title>
        <authorList>
            <person name="Li H.-P."/>
            <person name="Gou J.-Y."/>
            <person name="Yao D."/>
            <person name="Han Q.-Q."/>
            <person name="Shao K.-Z."/>
            <person name="Zhao Q."/>
            <person name="Zhang J.-L."/>
        </authorList>
    </citation>
    <scope>NUCLEOTIDE SEQUENCE [LARGE SCALE GENOMIC DNA]</scope>
    <source>
        <strain evidence="6 7">AY-3R</strain>
    </source>
</reference>
<comment type="caution">
    <text evidence="6">The sequence shown here is derived from an EMBL/GenBank/DDBJ whole genome shotgun (WGS) entry which is preliminary data.</text>
</comment>
<evidence type="ECO:0000259" key="5">
    <source>
        <dbReference type="PROSITE" id="PS50893"/>
    </source>
</evidence>
<dbReference type="AlphaFoldDB" id="A0A4Q2KI12"/>
<dbReference type="InterPro" id="IPR003593">
    <property type="entry name" value="AAA+_ATPase"/>
</dbReference>
<evidence type="ECO:0000313" key="6">
    <source>
        <dbReference type="EMBL" id="RXZ63949.1"/>
    </source>
</evidence>
<dbReference type="PROSITE" id="PS50893">
    <property type="entry name" value="ABC_TRANSPORTER_2"/>
    <property type="match status" value="2"/>
</dbReference>
<dbReference type="OrthoDB" id="9808609at2"/>
<dbReference type="RefSeq" id="WP_129524264.1">
    <property type="nucleotide sequence ID" value="NZ_SDPV01000002.1"/>
</dbReference>
<feature type="domain" description="ABC transporter" evidence="5">
    <location>
        <begin position="5"/>
        <end position="233"/>
    </location>
</feature>
<dbReference type="PANTHER" id="PTHR19211">
    <property type="entry name" value="ATP-BINDING TRANSPORT PROTEIN-RELATED"/>
    <property type="match status" value="1"/>
</dbReference>
<dbReference type="InterPro" id="IPR050611">
    <property type="entry name" value="ABCF"/>
</dbReference>
<dbReference type="GO" id="GO:0005524">
    <property type="term" value="F:ATP binding"/>
    <property type="evidence" value="ECO:0007669"/>
    <property type="project" value="UniProtKB-KW"/>
</dbReference>
<organism evidence="6 7">
    <name type="scientific">Pelagerythrobacter rhizovicinus</name>
    <dbReference type="NCBI Taxonomy" id="2268576"/>
    <lineage>
        <taxon>Bacteria</taxon>
        <taxon>Pseudomonadati</taxon>
        <taxon>Pseudomonadota</taxon>
        <taxon>Alphaproteobacteria</taxon>
        <taxon>Sphingomonadales</taxon>
        <taxon>Erythrobacteraceae</taxon>
        <taxon>Pelagerythrobacter</taxon>
    </lineage>
</organism>
<dbReference type="Pfam" id="PF00005">
    <property type="entry name" value="ABC_tran"/>
    <property type="match status" value="2"/>
</dbReference>
<name>A0A4Q2KI12_9SPHN</name>
<proteinExistence type="predicted"/>
<dbReference type="SUPFAM" id="SSF52540">
    <property type="entry name" value="P-loop containing nucleoside triphosphate hydrolases"/>
    <property type="match status" value="2"/>
</dbReference>
<feature type="domain" description="ABC transporter" evidence="5">
    <location>
        <begin position="336"/>
        <end position="525"/>
    </location>
</feature>
<dbReference type="GO" id="GO:0016887">
    <property type="term" value="F:ATP hydrolysis activity"/>
    <property type="evidence" value="ECO:0007669"/>
    <property type="project" value="InterPro"/>
</dbReference>
<gene>
    <name evidence="6" type="ORF">ETX26_08365</name>
</gene>
<dbReference type="InterPro" id="IPR003439">
    <property type="entry name" value="ABC_transporter-like_ATP-bd"/>
</dbReference>
<dbReference type="InterPro" id="IPR017871">
    <property type="entry name" value="ABC_transporter-like_CS"/>
</dbReference>
<dbReference type="EMBL" id="SDPV01000002">
    <property type="protein sequence ID" value="RXZ63949.1"/>
    <property type="molecule type" value="Genomic_DNA"/>
</dbReference>
<dbReference type="SMART" id="SM00382">
    <property type="entry name" value="AAA"/>
    <property type="match status" value="2"/>
</dbReference>